<proteinExistence type="predicted"/>
<feature type="region of interest" description="Disordered" evidence="1">
    <location>
        <begin position="1"/>
        <end position="27"/>
    </location>
</feature>
<feature type="non-terminal residue" evidence="2">
    <location>
        <position position="1"/>
    </location>
</feature>
<evidence type="ECO:0000313" key="2">
    <source>
        <dbReference type="EMBL" id="KAA6325079.1"/>
    </source>
</evidence>
<evidence type="ECO:0000256" key="1">
    <source>
        <dbReference type="SAM" id="MobiDB-lite"/>
    </source>
</evidence>
<accession>A0A5J4QV05</accession>
<sequence length="197" mass="22638">GINPPHKIDFGSTNRKEPSFGYHKDKKDKINSQNKLDNTIVSNAVEEVCDDYLTILCQIKKGGNTKGVNFIFDGKTLGTGNQLVKNIEEAVDEVTVNYKNKKMFIHCDPNIVLNYSRAYRDRYKNTKNEDGEKVKVDYTNFTFDPCEGMRGTGAFFITPKENFRHLMSRNPQDQKLRMAIQDYTAKIYGEWREGVGF</sequence>
<gene>
    <name evidence="2" type="ORF">EZS27_025659</name>
</gene>
<dbReference type="EMBL" id="SNRY01002438">
    <property type="protein sequence ID" value="KAA6325079.1"/>
    <property type="molecule type" value="Genomic_DNA"/>
</dbReference>
<comment type="caution">
    <text evidence="2">The sequence shown here is derived from an EMBL/GenBank/DDBJ whole genome shotgun (WGS) entry which is preliminary data.</text>
</comment>
<protein>
    <submittedName>
        <fullName evidence="2">Uncharacterized protein</fullName>
    </submittedName>
</protein>
<dbReference type="AlphaFoldDB" id="A0A5J4QV05"/>
<reference evidence="2" key="1">
    <citation type="submission" date="2019-03" db="EMBL/GenBank/DDBJ databases">
        <title>Single cell metagenomics reveals metabolic interactions within the superorganism composed of flagellate Streblomastix strix and complex community of Bacteroidetes bacteria on its surface.</title>
        <authorList>
            <person name="Treitli S.C."/>
            <person name="Kolisko M."/>
            <person name="Husnik F."/>
            <person name="Keeling P."/>
            <person name="Hampl V."/>
        </authorList>
    </citation>
    <scope>NUCLEOTIDE SEQUENCE</scope>
    <source>
        <strain evidence="2">STM</strain>
    </source>
</reference>
<organism evidence="2">
    <name type="scientific">termite gut metagenome</name>
    <dbReference type="NCBI Taxonomy" id="433724"/>
    <lineage>
        <taxon>unclassified sequences</taxon>
        <taxon>metagenomes</taxon>
        <taxon>organismal metagenomes</taxon>
    </lineage>
</organism>
<name>A0A5J4QV05_9ZZZZ</name>